<evidence type="ECO:0000259" key="1">
    <source>
        <dbReference type="Pfam" id="PF13304"/>
    </source>
</evidence>
<sequence length="407" mass="45660">MKTLTRLTINKFRNVAPTTLEFRPGINVLLGRNAAGKTTLLRLMSSLLGRTDAAPRDELLDVSFHVKGDLFELDQTTLQVHADTPALPIEMSRRGASPFPSTYQVDSLIFTQGSEPVLKAELSPNEVVIERKGAQRRITRPMKGAPIQSLVASLWSTPQDADLRNLTAGFLSAQVDTAGRMDESLESFHSLLRLEVQEEGAVRSWSLFGGVPRSMFELAPPPIPEGTTATFQVAFLDRVAQVLGYESATARFDVERVTPEPNRHVLYLSKLKFYFTRAGEQVSHEWLSYGQKRLLAFFAHADASPDIVIADELVNGLHHEWISACLDELHGRQAFLTSQNPLLLDFLRFDSTEDVRRTFILCERAQTESGEQLIWRNLTEDEAESFFLAYQTGIQRVSDILLTKGLW</sequence>
<evidence type="ECO:0000259" key="2">
    <source>
        <dbReference type="Pfam" id="PF13476"/>
    </source>
</evidence>
<dbReference type="Gene3D" id="3.40.50.300">
    <property type="entry name" value="P-loop containing nucleotide triphosphate hydrolases"/>
    <property type="match status" value="2"/>
</dbReference>
<name>A0ABQ6R3Q2_9BACT</name>
<dbReference type="SUPFAM" id="SSF52540">
    <property type="entry name" value="P-loop containing nucleoside triphosphate hydrolases"/>
    <property type="match status" value="1"/>
</dbReference>
<dbReference type="PANTHER" id="PTHR43581:SF4">
    <property type="entry name" value="ATP_GTP PHOSPHATASE"/>
    <property type="match status" value="1"/>
</dbReference>
<dbReference type="InterPro" id="IPR038729">
    <property type="entry name" value="Rad50/SbcC_AAA"/>
</dbReference>
<dbReference type="EMBL" id="BTTX01000010">
    <property type="protein sequence ID" value="GMU10954.1"/>
    <property type="molecule type" value="Genomic_DNA"/>
</dbReference>
<feature type="domain" description="Rad50/SbcC-type AAA" evidence="2">
    <location>
        <begin position="6"/>
        <end position="50"/>
    </location>
</feature>
<feature type="domain" description="ATPase AAA-type core" evidence="1">
    <location>
        <begin position="254"/>
        <end position="345"/>
    </location>
</feature>
<comment type="caution">
    <text evidence="3">The sequence shown here is derived from an EMBL/GenBank/DDBJ whole genome shotgun (WGS) entry which is preliminary data.</text>
</comment>
<evidence type="ECO:0000313" key="3">
    <source>
        <dbReference type="EMBL" id="GMU10954.1"/>
    </source>
</evidence>
<dbReference type="Pfam" id="PF13304">
    <property type="entry name" value="AAA_21"/>
    <property type="match status" value="1"/>
</dbReference>
<keyword evidence="4" id="KW-1185">Reference proteome</keyword>
<organism evidence="3 4">
    <name type="scientific">Corallococcus caeni</name>
    <dbReference type="NCBI Taxonomy" id="3082388"/>
    <lineage>
        <taxon>Bacteria</taxon>
        <taxon>Pseudomonadati</taxon>
        <taxon>Myxococcota</taxon>
        <taxon>Myxococcia</taxon>
        <taxon>Myxococcales</taxon>
        <taxon>Cystobacterineae</taxon>
        <taxon>Myxococcaceae</taxon>
        <taxon>Corallococcus</taxon>
    </lineage>
</organism>
<dbReference type="PANTHER" id="PTHR43581">
    <property type="entry name" value="ATP/GTP PHOSPHATASE"/>
    <property type="match status" value="1"/>
</dbReference>
<gene>
    <name evidence="3" type="ORF">ASNO1_72080</name>
</gene>
<dbReference type="Proteomes" id="UP001342631">
    <property type="component" value="Unassembled WGS sequence"/>
</dbReference>
<proteinExistence type="predicted"/>
<evidence type="ECO:0000313" key="4">
    <source>
        <dbReference type="Proteomes" id="UP001342631"/>
    </source>
</evidence>
<dbReference type="InterPro" id="IPR051396">
    <property type="entry name" value="Bact_Antivir_Def_Nuclease"/>
</dbReference>
<dbReference type="InterPro" id="IPR027417">
    <property type="entry name" value="P-loop_NTPase"/>
</dbReference>
<evidence type="ECO:0008006" key="5">
    <source>
        <dbReference type="Google" id="ProtNLM"/>
    </source>
</evidence>
<accession>A0ABQ6R3Q2</accession>
<reference evidence="3 4" key="1">
    <citation type="journal article" date="2024" name="Arch. Microbiol.">
        <title>Corallococcus caeni sp. nov., a novel myxobacterium isolated from activated sludge.</title>
        <authorList>
            <person name="Tomita S."/>
            <person name="Nakai R."/>
            <person name="Kuroda K."/>
            <person name="Kurashita H."/>
            <person name="Hatamoto M."/>
            <person name="Yamaguchi T."/>
            <person name="Narihiro T."/>
        </authorList>
    </citation>
    <scope>NUCLEOTIDE SEQUENCE [LARGE SCALE GENOMIC DNA]</scope>
    <source>
        <strain evidence="3 4">NO1</strain>
    </source>
</reference>
<dbReference type="InterPro" id="IPR003959">
    <property type="entry name" value="ATPase_AAA_core"/>
</dbReference>
<dbReference type="RefSeq" id="WP_338282180.1">
    <property type="nucleotide sequence ID" value="NZ_BTTX01000010.1"/>
</dbReference>
<dbReference type="Pfam" id="PF13476">
    <property type="entry name" value="AAA_23"/>
    <property type="match status" value="1"/>
</dbReference>
<protein>
    <recommendedName>
        <fullName evidence="5">ATPase AAA-type core domain-containing protein</fullName>
    </recommendedName>
</protein>